<dbReference type="STRING" id="370622.LA66_02430"/>
<dbReference type="OrthoDB" id="9786585at2"/>
<dbReference type="RefSeq" id="WP_039188454.1">
    <property type="nucleotide sequence ID" value="NZ_JRFJ01000001.1"/>
</dbReference>
<dbReference type="GO" id="GO:0046872">
    <property type="term" value="F:metal ion binding"/>
    <property type="evidence" value="ECO:0007669"/>
    <property type="project" value="UniProtKB-KW"/>
</dbReference>
<keyword evidence="2 4" id="KW-0547">Nucleotide-binding</keyword>
<evidence type="ECO:0000256" key="2">
    <source>
        <dbReference type="ARBA" id="ARBA00022741"/>
    </source>
</evidence>
<dbReference type="Gene3D" id="3.40.50.20">
    <property type="match status" value="1"/>
</dbReference>
<dbReference type="InterPro" id="IPR004666">
    <property type="entry name" value="Rp_bS6_RimK/Lys_biosynth_LsyX"/>
</dbReference>
<gene>
    <name evidence="6" type="ORF">LA66_02430</name>
</gene>
<reference evidence="6 7" key="1">
    <citation type="submission" date="2014-09" db="EMBL/GenBank/DDBJ databases">
        <title>Isolation and characterization of Aurantimonas altamirensis ON-56566 from clinical sample following a dog bite.</title>
        <authorList>
            <person name="Eshaghi A."/>
            <person name="Li A."/>
            <person name="Shahinas D."/>
            <person name="Bahn P."/>
            <person name="Kus J.V."/>
            <person name="Patel S.N."/>
        </authorList>
    </citation>
    <scope>NUCLEOTIDE SEQUENCE [LARGE SCALE GENOMIC DNA]</scope>
    <source>
        <strain evidence="6 7">ON-56566</strain>
    </source>
</reference>
<evidence type="ECO:0000256" key="4">
    <source>
        <dbReference type="PROSITE-ProRule" id="PRU00409"/>
    </source>
</evidence>
<dbReference type="PANTHER" id="PTHR21621">
    <property type="entry name" value="RIBOSOMAL PROTEIN S6 MODIFICATION PROTEIN"/>
    <property type="match status" value="1"/>
</dbReference>
<evidence type="ECO:0000256" key="1">
    <source>
        <dbReference type="ARBA" id="ARBA00022723"/>
    </source>
</evidence>
<comment type="caution">
    <text evidence="6">The sequence shown here is derived from an EMBL/GenBank/DDBJ whole genome shotgun (WGS) entry which is preliminary data.</text>
</comment>
<dbReference type="EMBL" id="JRFJ01000001">
    <property type="protein sequence ID" value="KHJ55532.1"/>
    <property type="molecule type" value="Genomic_DNA"/>
</dbReference>
<dbReference type="AlphaFoldDB" id="A0A0B1Q9E3"/>
<organism evidence="6 7">
    <name type="scientific">Aureimonas altamirensis</name>
    <dbReference type="NCBI Taxonomy" id="370622"/>
    <lineage>
        <taxon>Bacteria</taxon>
        <taxon>Pseudomonadati</taxon>
        <taxon>Pseudomonadota</taxon>
        <taxon>Alphaproteobacteria</taxon>
        <taxon>Hyphomicrobiales</taxon>
        <taxon>Aurantimonadaceae</taxon>
        <taxon>Aureimonas</taxon>
    </lineage>
</organism>
<dbReference type="NCBIfam" id="TIGR00768">
    <property type="entry name" value="rimK_fam"/>
    <property type="match status" value="1"/>
</dbReference>
<dbReference type="PANTHER" id="PTHR21621:SF0">
    <property type="entry name" value="BETA-CITRYLGLUTAMATE SYNTHASE B-RELATED"/>
    <property type="match status" value="1"/>
</dbReference>
<feature type="domain" description="ATP-grasp" evidence="5">
    <location>
        <begin position="106"/>
        <end position="287"/>
    </location>
</feature>
<dbReference type="InterPro" id="IPR011761">
    <property type="entry name" value="ATP-grasp"/>
</dbReference>
<dbReference type="PROSITE" id="PS50975">
    <property type="entry name" value="ATP_GRASP"/>
    <property type="match status" value="1"/>
</dbReference>
<dbReference type="Proteomes" id="UP000030826">
    <property type="component" value="Unassembled WGS sequence"/>
</dbReference>
<dbReference type="GO" id="GO:0005737">
    <property type="term" value="C:cytoplasm"/>
    <property type="evidence" value="ECO:0007669"/>
    <property type="project" value="TreeGrafter"/>
</dbReference>
<accession>A0A0B1Q9E3</accession>
<dbReference type="SUPFAM" id="SSF56059">
    <property type="entry name" value="Glutathione synthetase ATP-binding domain-like"/>
    <property type="match status" value="1"/>
</dbReference>
<dbReference type="GO" id="GO:0016879">
    <property type="term" value="F:ligase activity, forming carbon-nitrogen bonds"/>
    <property type="evidence" value="ECO:0007669"/>
    <property type="project" value="TreeGrafter"/>
</dbReference>
<evidence type="ECO:0000256" key="3">
    <source>
        <dbReference type="ARBA" id="ARBA00022840"/>
    </source>
</evidence>
<dbReference type="Gene3D" id="3.30.470.20">
    <property type="entry name" value="ATP-grasp fold, B domain"/>
    <property type="match status" value="1"/>
</dbReference>
<proteinExistence type="predicted"/>
<evidence type="ECO:0000313" key="7">
    <source>
        <dbReference type="Proteomes" id="UP000030826"/>
    </source>
</evidence>
<dbReference type="GO" id="GO:0005524">
    <property type="term" value="F:ATP binding"/>
    <property type="evidence" value="ECO:0007669"/>
    <property type="project" value="UniProtKB-UniRule"/>
</dbReference>
<name>A0A0B1Q9E3_9HYPH</name>
<keyword evidence="3 4" id="KW-0067">ATP-binding</keyword>
<evidence type="ECO:0000259" key="5">
    <source>
        <dbReference type="PROSITE" id="PS50975"/>
    </source>
</evidence>
<dbReference type="InterPro" id="IPR013651">
    <property type="entry name" value="ATP-grasp_RimK-type"/>
</dbReference>
<sequence length="302" mass="32068">MRIVLLSAAPDRHARQLEKAFSALGCDCRRFETAQIGFDTGAAHGVVMPWLGEALPDAVCLRTMAGGSFEAITRRLAILHALSALGVVVSNDARTVERCTDKSMTSFLLARAGLPSPRSHAVETRDQALAILAAAPGPLVLKPLFGAQGKGIRLVQTPDDLPEPADVGGVYYLQEFIGHRRAGAWCDYRVLVSRGVAVGAMMRRSPASWITNVAQGAEAVGIAPDPELERLAVAAADAVGAEFCGVDLMRDADGVAQVIEVNSMPAWTGLEQATGIDVAAIRARDLVATLSAQDRHRIRSVR</sequence>
<evidence type="ECO:0000313" key="6">
    <source>
        <dbReference type="EMBL" id="KHJ55532.1"/>
    </source>
</evidence>
<keyword evidence="1" id="KW-0479">Metal-binding</keyword>
<protein>
    <recommendedName>
        <fullName evidence="5">ATP-grasp domain-containing protein</fullName>
    </recommendedName>
</protein>
<dbReference type="Pfam" id="PF08443">
    <property type="entry name" value="RimK"/>
    <property type="match status" value="1"/>
</dbReference>